<evidence type="ECO:0000313" key="4">
    <source>
        <dbReference type="EMBL" id="TCF64150.1"/>
    </source>
</evidence>
<protein>
    <submittedName>
        <fullName evidence="1">Uncharacterized protein</fullName>
    </submittedName>
</protein>
<accession>A0A4R0S3T2</accession>
<evidence type="ECO:0000313" key="6">
    <source>
        <dbReference type="Proteomes" id="UP000292787"/>
    </source>
</evidence>
<dbReference type="Proteomes" id="UP000291814">
    <property type="component" value="Unassembled WGS sequence"/>
</dbReference>
<evidence type="ECO:0000313" key="7">
    <source>
        <dbReference type="Proteomes" id="UP000293441"/>
    </source>
</evidence>
<name>A0A4R0S3T2_BIFLL</name>
<reference evidence="5 6" key="1">
    <citation type="journal article" date="2018" name="Sci. Rep.">
        <title>Genomic diversity and distribution of Bifidobacterium longum subsp. longum across the human lifespan.</title>
        <authorList>
            <person name="Odamaki T."/>
            <person name="Bottacini F."/>
            <person name="Kato K."/>
            <person name="Mitsuyama E."/>
            <person name="Yoshida K."/>
            <person name="Horigome A."/>
            <person name="Xiao J.Z."/>
            <person name="van Sinderen D."/>
        </authorList>
    </citation>
    <scope>NUCLEOTIDE SEQUENCE [LARGE SCALE GENOMIC DNA]</scope>
    <source>
        <strain evidence="1 8">MCC10002</strain>
        <strain evidence="2 7">MCC10015</strain>
        <strain evidence="3 5">MCC10070</strain>
        <strain evidence="4 6">MCC10116</strain>
    </source>
</reference>
<dbReference type="EMBL" id="SHPX01000023">
    <property type="protein sequence ID" value="TCD97474.1"/>
    <property type="molecule type" value="Genomic_DNA"/>
</dbReference>
<dbReference type="EMBL" id="SHRR01000014">
    <property type="protein sequence ID" value="TCE86293.1"/>
    <property type="molecule type" value="Genomic_DNA"/>
</dbReference>
<dbReference type="Proteomes" id="UP000293441">
    <property type="component" value="Unassembled WGS sequence"/>
</dbReference>
<comment type="caution">
    <text evidence="1">The sequence shown here is derived from an EMBL/GenBank/DDBJ whole genome shotgun (WGS) entry which is preliminary data.</text>
</comment>
<dbReference type="EMBL" id="SHPM01000027">
    <property type="protein sequence ID" value="TCD73855.1"/>
    <property type="molecule type" value="Genomic_DNA"/>
</dbReference>
<dbReference type="AlphaFoldDB" id="A0A4R0S3T2"/>
<gene>
    <name evidence="1" type="ORF">MCC10002_1201</name>
    <name evidence="2" type="ORF">MCC10015_1119</name>
    <name evidence="3" type="ORF">MCC10070_1009</name>
    <name evidence="4" type="ORF">MCC10116_1123</name>
</gene>
<evidence type="ECO:0000313" key="2">
    <source>
        <dbReference type="EMBL" id="TCD97474.1"/>
    </source>
</evidence>
<dbReference type="Proteomes" id="UP000293701">
    <property type="component" value="Unassembled WGS sequence"/>
</dbReference>
<evidence type="ECO:0000313" key="8">
    <source>
        <dbReference type="Proteomes" id="UP000293701"/>
    </source>
</evidence>
<sequence>MTDTMEQVTEDVLDAFKRNGWIVVAPKNWN</sequence>
<reference evidence="1" key="2">
    <citation type="submission" date="2019-02" db="EMBL/GenBank/DDBJ databases">
        <authorList>
            <person name="Odamaki T."/>
        </authorList>
    </citation>
    <scope>NUCLEOTIDE SEQUENCE</scope>
    <source>
        <strain evidence="1">MCC10002</strain>
        <strain evidence="2">MCC10015</strain>
        <strain evidence="3">MCC10070</strain>
        <strain evidence="4">MCC10116</strain>
    </source>
</reference>
<organism evidence="1 8">
    <name type="scientific">Bifidobacterium longum subsp. longum</name>
    <dbReference type="NCBI Taxonomy" id="1679"/>
    <lineage>
        <taxon>Bacteria</taxon>
        <taxon>Bacillati</taxon>
        <taxon>Actinomycetota</taxon>
        <taxon>Actinomycetes</taxon>
        <taxon>Bifidobacteriales</taxon>
        <taxon>Bifidobacteriaceae</taxon>
        <taxon>Bifidobacterium</taxon>
    </lineage>
</organism>
<evidence type="ECO:0000313" key="5">
    <source>
        <dbReference type="Proteomes" id="UP000291814"/>
    </source>
</evidence>
<proteinExistence type="predicted"/>
<dbReference type="EMBL" id="SHTF01000015">
    <property type="protein sequence ID" value="TCF64150.1"/>
    <property type="molecule type" value="Genomic_DNA"/>
</dbReference>
<evidence type="ECO:0000313" key="1">
    <source>
        <dbReference type="EMBL" id="TCD73855.1"/>
    </source>
</evidence>
<dbReference type="Proteomes" id="UP000292787">
    <property type="component" value="Unassembled WGS sequence"/>
</dbReference>
<evidence type="ECO:0000313" key="3">
    <source>
        <dbReference type="EMBL" id="TCE86293.1"/>
    </source>
</evidence>